<proteinExistence type="predicted"/>
<organism evidence="1 2">
    <name type="scientific">Gymnopilus junonius</name>
    <name type="common">Spectacular rustgill mushroom</name>
    <name type="synonym">Gymnopilus spectabilis subsp. junonius</name>
    <dbReference type="NCBI Taxonomy" id="109634"/>
    <lineage>
        <taxon>Eukaryota</taxon>
        <taxon>Fungi</taxon>
        <taxon>Dikarya</taxon>
        <taxon>Basidiomycota</taxon>
        <taxon>Agaricomycotina</taxon>
        <taxon>Agaricomycetes</taxon>
        <taxon>Agaricomycetidae</taxon>
        <taxon>Agaricales</taxon>
        <taxon>Agaricineae</taxon>
        <taxon>Hymenogastraceae</taxon>
        <taxon>Gymnopilus</taxon>
    </lineage>
</organism>
<sequence length="273" mass="30787">EAVLSIQGIIAKKDLPPFEEKISPNSSHAQYLRQSVTLVGFQQPTFQRTIDNILEIHAHLGRSVGHNNIETCGIIGDFEGQPSIEMTNRYFTHKRQAGLAKDITFSEHVDPKGYLENAKGRNYVHIEDNAVYYYEMTTDKFGENKFVPTKPVRVQVGDIVEAQISVILAPLRDKKYKSSMIIRSLSIIDGSYTQASQISETLDQKTKHTRMNSKPPGAILKRRVGYVDEELGMTKAKLSRMEIEDAEQADRGTLARTAMLTWIEGQECQQTNV</sequence>
<gene>
    <name evidence="1" type="ORF">CPB84DRAFT_1685810</name>
</gene>
<dbReference type="AlphaFoldDB" id="A0A9P5NDY5"/>
<dbReference type="Proteomes" id="UP000724874">
    <property type="component" value="Unassembled WGS sequence"/>
</dbReference>
<reference evidence="1" key="1">
    <citation type="submission" date="2020-11" db="EMBL/GenBank/DDBJ databases">
        <authorList>
            <consortium name="DOE Joint Genome Institute"/>
            <person name="Ahrendt S."/>
            <person name="Riley R."/>
            <person name="Andreopoulos W."/>
            <person name="LaButti K."/>
            <person name="Pangilinan J."/>
            <person name="Ruiz-duenas F.J."/>
            <person name="Barrasa J.M."/>
            <person name="Sanchez-Garcia M."/>
            <person name="Camarero S."/>
            <person name="Miyauchi S."/>
            <person name="Serrano A."/>
            <person name="Linde D."/>
            <person name="Babiker R."/>
            <person name="Drula E."/>
            <person name="Ayuso-Fernandez I."/>
            <person name="Pacheco R."/>
            <person name="Padilla G."/>
            <person name="Ferreira P."/>
            <person name="Barriuso J."/>
            <person name="Kellner H."/>
            <person name="Castanera R."/>
            <person name="Alfaro M."/>
            <person name="Ramirez L."/>
            <person name="Pisabarro A.G."/>
            <person name="Kuo A."/>
            <person name="Tritt A."/>
            <person name="Lipzen A."/>
            <person name="He G."/>
            <person name="Yan M."/>
            <person name="Ng V."/>
            <person name="Cullen D."/>
            <person name="Martin F."/>
            <person name="Rosso M.-N."/>
            <person name="Henrissat B."/>
            <person name="Hibbett D."/>
            <person name="Martinez A.T."/>
            <person name="Grigoriev I.V."/>
        </authorList>
    </citation>
    <scope>NUCLEOTIDE SEQUENCE</scope>
    <source>
        <strain evidence="1">AH 44721</strain>
    </source>
</reference>
<keyword evidence="2" id="KW-1185">Reference proteome</keyword>
<comment type="caution">
    <text evidence="1">The sequence shown here is derived from an EMBL/GenBank/DDBJ whole genome shotgun (WGS) entry which is preliminary data.</text>
</comment>
<dbReference type="OrthoDB" id="3269456at2759"/>
<protein>
    <submittedName>
        <fullName evidence="1">Uncharacterized protein</fullName>
    </submittedName>
</protein>
<dbReference type="EMBL" id="JADNYJ010000107">
    <property type="protein sequence ID" value="KAF8884582.1"/>
    <property type="molecule type" value="Genomic_DNA"/>
</dbReference>
<accession>A0A9P5NDY5</accession>
<evidence type="ECO:0000313" key="2">
    <source>
        <dbReference type="Proteomes" id="UP000724874"/>
    </source>
</evidence>
<name>A0A9P5NDY5_GYMJU</name>
<evidence type="ECO:0000313" key="1">
    <source>
        <dbReference type="EMBL" id="KAF8884582.1"/>
    </source>
</evidence>
<feature type="non-terminal residue" evidence="1">
    <location>
        <position position="1"/>
    </location>
</feature>